<dbReference type="AlphaFoldDB" id="A0A378KA28"/>
<evidence type="ECO:0000313" key="2">
    <source>
        <dbReference type="EMBL" id="STX81566.1"/>
    </source>
</evidence>
<keyword evidence="1" id="KW-1133">Transmembrane helix</keyword>
<feature type="transmembrane region" description="Helical" evidence="1">
    <location>
        <begin position="59"/>
        <end position="79"/>
    </location>
</feature>
<keyword evidence="3" id="KW-1185">Reference proteome</keyword>
<feature type="transmembrane region" description="Helical" evidence="1">
    <location>
        <begin position="26"/>
        <end position="47"/>
    </location>
</feature>
<proteinExistence type="predicted"/>
<dbReference type="OrthoDB" id="9941848at2"/>
<organism evidence="2 3">
    <name type="scientific">Legionella busanensis</name>
    <dbReference type="NCBI Taxonomy" id="190655"/>
    <lineage>
        <taxon>Bacteria</taxon>
        <taxon>Pseudomonadati</taxon>
        <taxon>Pseudomonadota</taxon>
        <taxon>Gammaproteobacteria</taxon>
        <taxon>Legionellales</taxon>
        <taxon>Legionellaceae</taxon>
        <taxon>Legionella</taxon>
    </lineage>
</organism>
<name>A0A378KA28_9GAMM</name>
<keyword evidence="1" id="KW-0812">Transmembrane</keyword>
<evidence type="ECO:0000313" key="3">
    <source>
        <dbReference type="Proteomes" id="UP000254794"/>
    </source>
</evidence>
<evidence type="ECO:0000256" key="1">
    <source>
        <dbReference type="SAM" id="Phobius"/>
    </source>
</evidence>
<keyword evidence="1" id="KW-0472">Membrane</keyword>
<dbReference type="RefSeq" id="WP_115332929.1">
    <property type="nucleotide sequence ID" value="NZ_CAAAHP010000008.1"/>
</dbReference>
<dbReference type="EMBL" id="UGOD01000006">
    <property type="protein sequence ID" value="STX81566.1"/>
    <property type="molecule type" value="Genomic_DNA"/>
</dbReference>
<evidence type="ECO:0008006" key="4">
    <source>
        <dbReference type="Google" id="ProtNLM"/>
    </source>
</evidence>
<reference evidence="2 3" key="1">
    <citation type="submission" date="2018-06" db="EMBL/GenBank/DDBJ databases">
        <authorList>
            <consortium name="Pathogen Informatics"/>
            <person name="Doyle S."/>
        </authorList>
    </citation>
    <scope>NUCLEOTIDE SEQUENCE [LARGE SCALE GENOMIC DNA]</scope>
    <source>
        <strain evidence="2 3">NCTC13316</strain>
    </source>
</reference>
<sequence>MTEVNALFTQAFTQVSTYSPMVYANLLRFVGVVLVLIACAFAVSHFLNADAKREDEFMFNLATRIMKVIFGVTLIVLLFKP</sequence>
<dbReference type="Proteomes" id="UP000254794">
    <property type="component" value="Unassembled WGS sequence"/>
</dbReference>
<gene>
    <name evidence="2" type="ORF">NCTC13316_03439</name>
</gene>
<accession>A0A378KA28</accession>
<protein>
    <recommendedName>
        <fullName evidence="4">Integrating conjugative element protein, PFL_4701 family</fullName>
    </recommendedName>
</protein>